<dbReference type="SUPFAM" id="SSF50249">
    <property type="entry name" value="Nucleic acid-binding proteins"/>
    <property type="match status" value="1"/>
</dbReference>
<evidence type="ECO:0000256" key="4">
    <source>
        <dbReference type="ARBA" id="ARBA00022679"/>
    </source>
</evidence>
<dbReference type="EC" id="2.7.7.7" evidence="2"/>
<dbReference type="CDD" id="cd04485">
    <property type="entry name" value="DnaE_OBF"/>
    <property type="match status" value="1"/>
</dbReference>
<dbReference type="Gene3D" id="3.20.20.140">
    <property type="entry name" value="Metal-dependent hydrolases"/>
    <property type="match status" value="1"/>
</dbReference>
<proteinExistence type="predicted"/>
<dbReference type="PANTHER" id="PTHR32294">
    <property type="entry name" value="DNA POLYMERASE III SUBUNIT ALPHA"/>
    <property type="match status" value="1"/>
</dbReference>
<dbReference type="InterPro" id="IPR011708">
    <property type="entry name" value="DNA_pol3_alpha_NTPase_dom"/>
</dbReference>
<dbReference type="InterPro" id="IPR003141">
    <property type="entry name" value="Pol/His_phosphatase_N"/>
</dbReference>
<reference evidence="10 11" key="1">
    <citation type="journal article" date="2016" name="Nat. Commun.">
        <title>Thousands of microbial genomes shed light on interconnected biogeochemical processes in an aquifer system.</title>
        <authorList>
            <person name="Anantharaman K."/>
            <person name="Brown C.T."/>
            <person name="Hug L.A."/>
            <person name="Sharon I."/>
            <person name="Castelle C.J."/>
            <person name="Probst A.J."/>
            <person name="Thomas B.C."/>
            <person name="Singh A."/>
            <person name="Wilkins M.J."/>
            <person name="Karaoz U."/>
            <person name="Brodie E.L."/>
            <person name="Williams K.H."/>
            <person name="Hubbard S.S."/>
            <person name="Banfield J.F."/>
        </authorList>
    </citation>
    <scope>NUCLEOTIDE SEQUENCE [LARGE SCALE GENOMIC DNA]</scope>
</reference>
<dbReference type="InterPro" id="IPR004805">
    <property type="entry name" value="DnaE2/DnaE/PolC"/>
</dbReference>
<evidence type="ECO:0000256" key="1">
    <source>
        <dbReference type="ARBA" id="ARBA00004496"/>
    </source>
</evidence>
<dbReference type="InterPro" id="IPR041931">
    <property type="entry name" value="DNA_pol3_alpha_thumb_dom"/>
</dbReference>
<dbReference type="InterPro" id="IPR029460">
    <property type="entry name" value="DNAPol_HHH"/>
</dbReference>
<dbReference type="NCBIfam" id="NF005298">
    <property type="entry name" value="PRK06826.1"/>
    <property type="match status" value="1"/>
</dbReference>
<comment type="caution">
    <text evidence="10">The sequence shown here is derived from an EMBL/GenBank/DDBJ whole genome shotgun (WGS) entry which is preliminary data.</text>
</comment>
<dbReference type="Gene3D" id="1.10.10.1600">
    <property type="entry name" value="Bacterial DNA polymerase III alpha subunit, thumb domain"/>
    <property type="match status" value="1"/>
</dbReference>
<dbReference type="AlphaFoldDB" id="A0A1F4NQU1"/>
<dbReference type="InterPro" id="IPR004013">
    <property type="entry name" value="PHP_dom"/>
</dbReference>
<keyword evidence="6" id="KW-0235">DNA replication</keyword>
<dbReference type="Pfam" id="PF17657">
    <property type="entry name" value="DNA_pol3_finger"/>
    <property type="match status" value="1"/>
</dbReference>
<gene>
    <name evidence="10" type="ORF">A3K51_02280</name>
</gene>
<dbReference type="InterPro" id="IPR004365">
    <property type="entry name" value="NA-bd_OB_tRNA"/>
</dbReference>
<dbReference type="Gene3D" id="2.40.50.140">
    <property type="entry name" value="Nucleic acid-binding proteins"/>
    <property type="match status" value="1"/>
</dbReference>
<evidence type="ECO:0000256" key="6">
    <source>
        <dbReference type="ARBA" id="ARBA00022705"/>
    </source>
</evidence>
<dbReference type="PANTHER" id="PTHR32294:SF0">
    <property type="entry name" value="DNA POLYMERASE III SUBUNIT ALPHA"/>
    <property type="match status" value="1"/>
</dbReference>
<dbReference type="Pfam" id="PF14579">
    <property type="entry name" value="HHH_6"/>
    <property type="match status" value="1"/>
</dbReference>
<evidence type="ECO:0000256" key="8">
    <source>
        <dbReference type="ARBA" id="ARBA00049244"/>
    </source>
</evidence>
<dbReference type="GO" id="GO:0008408">
    <property type="term" value="F:3'-5' exonuclease activity"/>
    <property type="evidence" value="ECO:0007669"/>
    <property type="project" value="InterPro"/>
</dbReference>
<dbReference type="SMART" id="SM00481">
    <property type="entry name" value="POLIIIAc"/>
    <property type="match status" value="1"/>
</dbReference>
<accession>A0A1F4NQU1</accession>
<name>A0A1F4NQU1_UNCK3</name>
<dbReference type="EMBL" id="METD01000001">
    <property type="protein sequence ID" value="OGB73647.1"/>
    <property type="molecule type" value="Genomic_DNA"/>
</dbReference>
<dbReference type="Pfam" id="PF01336">
    <property type="entry name" value="tRNA_anti-codon"/>
    <property type="match status" value="1"/>
</dbReference>
<evidence type="ECO:0000259" key="9">
    <source>
        <dbReference type="SMART" id="SM00481"/>
    </source>
</evidence>
<keyword evidence="5" id="KW-0548">Nucleotidyltransferase</keyword>
<dbReference type="Pfam" id="PF07733">
    <property type="entry name" value="DNA_pol3_alpha"/>
    <property type="match status" value="1"/>
</dbReference>
<dbReference type="GO" id="GO:0006260">
    <property type="term" value="P:DNA replication"/>
    <property type="evidence" value="ECO:0007669"/>
    <property type="project" value="UniProtKB-KW"/>
</dbReference>
<organism evidence="10 11">
    <name type="scientific">candidate division Kazan bacterium RIFCSPLOWO2_01_FULL_45_19</name>
    <dbReference type="NCBI Taxonomy" id="1798538"/>
    <lineage>
        <taxon>Bacteria</taxon>
        <taxon>Bacteria division Kazan-3B-28</taxon>
    </lineage>
</organism>
<dbReference type="Gene3D" id="1.10.150.870">
    <property type="match status" value="1"/>
</dbReference>
<keyword evidence="7" id="KW-0239">DNA-directed DNA polymerase</keyword>
<evidence type="ECO:0000256" key="3">
    <source>
        <dbReference type="ARBA" id="ARBA00019114"/>
    </source>
</evidence>
<dbReference type="GO" id="GO:0003887">
    <property type="term" value="F:DNA-directed DNA polymerase activity"/>
    <property type="evidence" value="ECO:0007669"/>
    <property type="project" value="UniProtKB-KW"/>
</dbReference>
<dbReference type="InterPro" id="IPR016195">
    <property type="entry name" value="Pol/histidinol_Pase-like"/>
</dbReference>
<dbReference type="NCBIfam" id="TIGR00594">
    <property type="entry name" value="polc"/>
    <property type="match status" value="1"/>
</dbReference>
<dbReference type="InterPro" id="IPR040982">
    <property type="entry name" value="DNA_pol3_finger"/>
</dbReference>
<evidence type="ECO:0000313" key="11">
    <source>
        <dbReference type="Proteomes" id="UP000178085"/>
    </source>
</evidence>
<comment type="catalytic activity">
    <reaction evidence="8">
        <text>DNA(n) + a 2'-deoxyribonucleoside 5'-triphosphate = DNA(n+1) + diphosphate</text>
        <dbReference type="Rhea" id="RHEA:22508"/>
        <dbReference type="Rhea" id="RHEA-COMP:17339"/>
        <dbReference type="Rhea" id="RHEA-COMP:17340"/>
        <dbReference type="ChEBI" id="CHEBI:33019"/>
        <dbReference type="ChEBI" id="CHEBI:61560"/>
        <dbReference type="ChEBI" id="CHEBI:173112"/>
        <dbReference type="EC" id="2.7.7.7"/>
    </reaction>
</comment>
<dbReference type="GO" id="GO:0005737">
    <property type="term" value="C:cytoplasm"/>
    <property type="evidence" value="ECO:0007669"/>
    <property type="project" value="UniProtKB-SubCell"/>
</dbReference>
<evidence type="ECO:0000256" key="2">
    <source>
        <dbReference type="ARBA" id="ARBA00012417"/>
    </source>
</evidence>
<feature type="domain" description="Polymerase/histidinol phosphatase N-terminal" evidence="9">
    <location>
        <begin position="4"/>
        <end position="71"/>
    </location>
</feature>
<sequence>MEFVHLHVHSHYSLLDGLSKVPDLVERAKQQGATALALTDHGVMYGAIEFYQACKKAEIKPIIGNEIYVTQGSITDRELKRGEKNFYHLTLLAKDHEGYVNLMRLTTEAHLRGFYYRPRVDHDTLAKYAKGLVCLSGCLGGELAQTILHGNPEQVKQLALWHKNLFGEDYYLELQHHPNLADQQTVNNALIGLSQELDIPLVVTADSHYLCADDSEAQDVLLCVQTGAKVDDINRFSMKGEVFDLRNPQEIIDAFAHVPEAATNTVKIADKCNLEIPTGGMILPAFDLPEGATLQDYFNQELDKGLIRRFGLDIPEAVRTLADFEVSVISQMGYQSYFLIVADFVNWAKRQGILVGPGRGSAAGSMVSYALGITSIDPIKHGLLFERFLNPERVSMPDIDLDFADDRRGEVIEYVIQKYGRGRVAQIVTFGTMASRSAIRDVGRAIGMSYGEVDRIAKMVPPPQQGKYTPLSVHIQNVPELTGVYASSEQAKHLLDLAQKMEGTIRHASTHAAGVVISDKDLTHYTPLQYSPTGDQQLITQYSMYPVEAVGLLKMDFLGLKNLTIIKNSLRIIRKIHHLELDLDKLPFDDAKTFELLAAANTTGIFQLEGDGMRRYLKELKPTVFDDVVAMVAMYRPGPIEFVPDFIARKHGQKKIEYLHPKLEPILKSTYGIAVYQEQVMHIARELCGFTRGEADVLRKAMGKKIPKLLAEQKEKFINGAIANQVSDAAAQQLWHFVEPFGLYGFNRAHSVSYATISYWTAYLKAHFPNAFMAALMTSDQQDLDKIAKNIGECEHMGIKVLPPSVNRSFTGFAVVKETGDITFGLNAIKNVGQKVSDTIAEERQTNGVYQDLTDFVKRAGREVINKKTVESLVLAGALDEFGDRKIIFNNLDNILKYASGYYLRRDSTQEALFGETEVGGAETIQLQIGETATDREKLTWEREYLGTFVSQHPLKEIMPKLQGIVRPIRELSNLDDNQMGKVAGVVTRVQKVFTKNGDAMLFVNLEDLGGTIEVIVFPKVFEQTITIWERDKVVLITGKVNVKERAETQGDNIVMVAEPKIIVAEAVEVTDAYIGQLQKADTMLAPRTTVPISPLEQYDNEILIKLPKGFGNGQLQELKNILEQHPGDLNVTLELFTQGRWQTIKTSTKAGMTPALEQAVVKLTTGQLTN</sequence>
<protein>
    <recommendedName>
        <fullName evidence="3">DNA polymerase III subunit alpha</fullName>
        <ecNumber evidence="2">2.7.7.7</ecNumber>
    </recommendedName>
</protein>
<dbReference type="NCBIfam" id="NF004226">
    <property type="entry name" value="PRK05673.1"/>
    <property type="match status" value="1"/>
</dbReference>
<comment type="subcellular location">
    <subcellularLocation>
        <location evidence="1">Cytoplasm</location>
    </subcellularLocation>
</comment>
<dbReference type="InterPro" id="IPR012340">
    <property type="entry name" value="NA-bd_OB-fold"/>
</dbReference>
<dbReference type="Proteomes" id="UP000178085">
    <property type="component" value="Unassembled WGS sequence"/>
</dbReference>
<dbReference type="SUPFAM" id="SSF89550">
    <property type="entry name" value="PHP domain-like"/>
    <property type="match status" value="1"/>
</dbReference>
<dbReference type="CDD" id="cd12113">
    <property type="entry name" value="PHP_PolIIIA_DnaE3"/>
    <property type="match status" value="1"/>
</dbReference>
<evidence type="ECO:0000256" key="5">
    <source>
        <dbReference type="ARBA" id="ARBA00022695"/>
    </source>
</evidence>
<evidence type="ECO:0000256" key="7">
    <source>
        <dbReference type="ARBA" id="ARBA00022932"/>
    </source>
</evidence>
<keyword evidence="4" id="KW-0808">Transferase</keyword>
<dbReference type="Pfam" id="PF02811">
    <property type="entry name" value="PHP"/>
    <property type="match status" value="1"/>
</dbReference>
<dbReference type="GO" id="GO:0003676">
    <property type="term" value="F:nucleic acid binding"/>
    <property type="evidence" value="ECO:0007669"/>
    <property type="project" value="InterPro"/>
</dbReference>
<evidence type="ECO:0000313" key="10">
    <source>
        <dbReference type="EMBL" id="OGB73647.1"/>
    </source>
</evidence>